<dbReference type="InterPro" id="IPR048995">
    <property type="entry name" value="STL11/RBM22-like_N"/>
</dbReference>
<feature type="domain" description="RRM" evidence="15">
    <location>
        <begin position="232"/>
        <end position="305"/>
    </location>
</feature>
<evidence type="ECO:0000256" key="8">
    <source>
        <dbReference type="ARBA" id="ARBA00022884"/>
    </source>
</evidence>
<keyword evidence="9" id="KW-0508">mRNA splicing</keyword>
<dbReference type="Pfam" id="PF21369">
    <property type="entry name" value="STL11_N"/>
    <property type="match status" value="1"/>
</dbReference>
<reference evidence="17 18" key="1">
    <citation type="submission" date="2016-04" db="EMBL/GenBank/DDBJ databases">
        <title>The genome of Intoshia linei affirms orthonectids as highly simplified spiralians.</title>
        <authorList>
            <person name="Mikhailov K.V."/>
            <person name="Slusarev G.S."/>
            <person name="Nikitin M.A."/>
            <person name="Logacheva M.D."/>
            <person name="Penin A."/>
            <person name="Aleoshin V."/>
            <person name="Panchin Y.V."/>
        </authorList>
    </citation>
    <scope>NUCLEOTIDE SEQUENCE [LARGE SCALE GENOMIC DNA]</scope>
    <source>
        <strain evidence="17">Intl2013</strain>
        <tissue evidence="17">Whole animal</tissue>
    </source>
</reference>
<evidence type="ECO:0000256" key="14">
    <source>
        <dbReference type="SAM" id="MobiDB-lite"/>
    </source>
</evidence>
<feature type="domain" description="C3H1-type" evidence="16">
    <location>
        <begin position="164"/>
        <end position="186"/>
    </location>
</feature>
<organism evidence="17 18">
    <name type="scientific">Intoshia linei</name>
    <dbReference type="NCBI Taxonomy" id="1819745"/>
    <lineage>
        <taxon>Eukaryota</taxon>
        <taxon>Metazoa</taxon>
        <taxon>Spiralia</taxon>
        <taxon>Lophotrochozoa</taxon>
        <taxon>Mesozoa</taxon>
        <taxon>Orthonectida</taxon>
        <taxon>Rhopaluridae</taxon>
        <taxon>Intoshia</taxon>
    </lineage>
</organism>
<evidence type="ECO:0000256" key="6">
    <source>
        <dbReference type="ARBA" id="ARBA00022771"/>
    </source>
</evidence>
<evidence type="ECO:0000256" key="5">
    <source>
        <dbReference type="ARBA" id="ARBA00022728"/>
    </source>
</evidence>
<proteinExistence type="inferred from homology"/>
<dbReference type="PROSITE" id="PS50102">
    <property type="entry name" value="RRM"/>
    <property type="match status" value="1"/>
</dbReference>
<dbReference type="Proteomes" id="UP000078046">
    <property type="component" value="Unassembled WGS sequence"/>
</dbReference>
<dbReference type="AlphaFoldDB" id="A0A177AZ22"/>
<keyword evidence="5" id="KW-0747">Spliceosome</keyword>
<dbReference type="PANTHER" id="PTHR14089">
    <property type="entry name" value="PRE-MRNA-SPLICING FACTOR RBM22"/>
    <property type="match status" value="1"/>
</dbReference>
<dbReference type="InterPro" id="IPR035979">
    <property type="entry name" value="RBD_domain_sf"/>
</dbReference>
<dbReference type="SMART" id="SM00360">
    <property type="entry name" value="RRM"/>
    <property type="match status" value="1"/>
</dbReference>
<keyword evidence="18" id="KW-1185">Reference proteome</keyword>
<gene>
    <name evidence="17" type="ORF">A3Q56_05061</name>
</gene>
<dbReference type="InterPro" id="IPR039171">
    <property type="entry name" value="Cwc2/Slt11"/>
</dbReference>
<dbReference type="GO" id="GO:0071007">
    <property type="term" value="C:U2-type catalytic step 2 spliceosome"/>
    <property type="evidence" value="ECO:0007669"/>
    <property type="project" value="TreeGrafter"/>
</dbReference>
<keyword evidence="13" id="KW-0175">Coiled coil</keyword>
<evidence type="ECO:0000256" key="13">
    <source>
        <dbReference type="SAM" id="Coils"/>
    </source>
</evidence>
<evidence type="ECO:0000256" key="7">
    <source>
        <dbReference type="ARBA" id="ARBA00022833"/>
    </source>
</evidence>
<dbReference type="InterPro" id="IPR000571">
    <property type="entry name" value="Znf_CCCH"/>
</dbReference>
<dbReference type="Pfam" id="PF18383">
    <property type="entry name" value="IFT81_CH"/>
    <property type="match status" value="1"/>
</dbReference>
<evidence type="ECO:0000259" key="16">
    <source>
        <dbReference type="PROSITE" id="PS50103"/>
    </source>
</evidence>
<evidence type="ECO:0000259" key="15">
    <source>
        <dbReference type="PROSITE" id="PS50102"/>
    </source>
</evidence>
<keyword evidence="7 12" id="KW-0862">Zinc</keyword>
<feature type="coiled-coil region" evidence="13">
    <location>
        <begin position="510"/>
        <end position="595"/>
    </location>
</feature>
<dbReference type="GO" id="GO:0006397">
    <property type="term" value="P:mRNA processing"/>
    <property type="evidence" value="ECO:0007669"/>
    <property type="project" value="UniProtKB-KW"/>
</dbReference>
<dbReference type="Gene3D" id="4.10.1000.10">
    <property type="entry name" value="Zinc finger, CCCH-type"/>
    <property type="match status" value="1"/>
</dbReference>
<dbReference type="Gene3D" id="3.30.70.330">
    <property type="match status" value="1"/>
</dbReference>
<dbReference type="InterPro" id="IPR000504">
    <property type="entry name" value="RRM_dom"/>
</dbReference>
<dbReference type="OrthoDB" id="10259600at2759"/>
<dbReference type="GO" id="GO:0017070">
    <property type="term" value="F:U6 snRNA binding"/>
    <property type="evidence" value="ECO:0007669"/>
    <property type="project" value="TreeGrafter"/>
</dbReference>
<dbReference type="FunFam" id="4.10.1000.10:FF:000006">
    <property type="entry name" value="Putative pre-mrna-splicing factor rbm22"/>
    <property type="match status" value="1"/>
</dbReference>
<accession>A0A177AZ22</accession>
<sequence length="596" mass="68763">MTSKSTSTYNRLNWEESEFAILCETCLGVNPFIRMTKEKYGRECKICNRPFTVFRWCPGRGMRFKTTQICQTCSKMKNVCQTCIFDLNYGLPVEVRDTAMKIKDDAPREGVNREYYTQNMRNELSVSQAGQPLSQFDPTNADQNPMLKRMSRTEPYYKRNLPHLCSFWIKGACKRGEECPYRHEKPSDPDDPLSVQNIKDRYYGSNDPVAQKILSQYNSLPSIVAPEDKTITTIYIGNVNKAVHERDLRSYFYQFGEIRSIIMAYKHNCSFVNFTTRRAAELAINSCSTGVVIKGILLNLNWSKSVGVKTDDESNYPIVPGLPDASNFVPSKTIQINPNPHIAPPPPKYPKNDEDSKNGNYVPPPPSKEKSVDIRDIDQSVTISQILQSLRIFKYKPPISYSINFKNLLEQVDKNLIFQIIGWALENINDLKRRAYLGKYLVKIDVPVEYRHDIIMSDLLQQVISNSSKLMQTRPIPAYNVCIENFKISHKNRETMKSSELNTGELKYDIVEMEKEKEQLSRRVERIKTKASSIQNLDLIIPAAKKYRNEYERHQTLKMEELQQRQIIRHLESKLNRLEKNLVDAQQNSLAATESG</sequence>
<evidence type="ECO:0000313" key="17">
    <source>
        <dbReference type="EMBL" id="OAF67110.1"/>
    </source>
</evidence>
<keyword evidence="4 12" id="KW-0479">Metal-binding</keyword>
<dbReference type="GO" id="GO:0036002">
    <property type="term" value="F:pre-mRNA binding"/>
    <property type="evidence" value="ECO:0007669"/>
    <property type="project" value="TreeGrafter"/>
</dbReference>
<evidence type="ECO:0000256" key="11">
    <source>
        <dbReference type="PROSITE-ProRule" id="PRU00176"/>
    </source>
</evidence>
<dbReference type="InterPro" id="IPR041146">
    <property type="entry name" value="IFT81_CH"/>
</dbReference>
<comment type="similarity">
    <text evidence="2">Belongs to the SLT11 family.</text>
</comment>
<name>A0A177AZ22_9BILA</name>
<evidence type="ECO:0000256" key="12">
    <source>
        <dbReference type="PROSITE-ProRule" id="PRU00723"/>
    </source>
</evidence>
<protein>
    <submittedName>
        <fullName evidence="17">Pre-mRNA-splicing factor SLT11</fullName>
    </submittedName>
</protein>
<dbReference type="Gene3D" id="1.10.418.70">
    <property type="entry name" value="Intraflagellar transport protein 81, N-terminal domain"/>
    <property type="match status" value="1"/>
</dbReference>
<dbReference type="PANTHER" id="PTHR14089:SF6">
    <property type="entry name" value="PRE-MRNA-SPLICING FACTOR RBM22"/>
    <property type="match status" value="1"/>
</dbReference>
<dbReference type="GO" id="GO:0008270">
    <property type="term" value="F:zinc ion binding"/>
    <property type="evidence" value="ECO:0007669"/>
    <property type="project" value="UniProtKB-KW"/>
</dbReference>
<comment type="caution">
    <text evidence="17">The sequence shown here is derived from an EMBL/GenBank/DDBJ whole genome shotgun (WGS) entry which is preliminary data.</text>
</comment>
<evidence type="ECO:0000256" key="1">
    <source>
        <dbReference type="ARBA" id="ARBA00004123"/>
    </source>
</evidence>
<dbReference type="GO" id="GO:0071006">
    <property type="term" value="C:U2-type catalytic step 1 spliceosome"/>
    <property type="evidence" value="ECO:0007669"/>
    <property type="project" value="TreeGrafter"/>
</dbReference>
<dbReference type="SMART" id="SM00356">
    <property type="entry name" value="ZnF_C3H1"/>
    <property type="match status" value="1"/>
</dbReference>
<evidence type="ECO:0000313" key="18">
    <source>
        <dbReference type="Proteomes" id="UP000078046"/>
    </source>
</evidence>
<dbReference type="PROSITE" id="PS50103">
    <property type="entry name" value="ZF_C3H1"/>
    <property type="match status" value="1"/>
</dbReference>
<dbReference type="SUPFAM" id="SSF90229">
    <property type="entry name" value="CCCH zinc finger"/>
    <property type="match status" value="1"/>
</dbReference>
<keyword evidence="10" id="KW-0539">Nucleus</keyword>
<keyword evidence="6 12" id="KW-0863">Zinc-finger</keyword>
<dbReference type="GO" id="GO:0008380">
    <property type="term" value="P:RNA splicing"/>
    <property type="evidence" value="ECO:0007669"/>
    <property type="project" value="UniProtKB-KW"/>
</dbReference>
<feature type="region of interest" description="Disordered" evidence="14">
    <location>
        <begin position="336"/>
        <end position="371"/>
    </location>
</feature>
<evidence type="ECO:0000256" key="3">
    <source>
        <dbReference type="ARBA" id="ARBA00022664"/>
    </source>
</evidence>
<evidence type="ECO:0000256" key="9">
    <source>
        <dbReference type="ARBA" id="ARBA00023187"/>
    </source>
</evidence>
<dbReference type="InterPro" id="IPR036855">
    <property type="entry name" value="Znf_CCCH_sf"/>
</dbReference>
<dbReference type="FunFam" id="3.30.70.330:FF:000476">
    <property type="entry name" value="Zinc finger CCCH domain-containing protein 4"/>
    <property type="match status" value="1"/>
</dbReference>
<dbReference type="InterPro" id="IPR043016">
    <property type="entry name" value="IFT81_N_sf"/>
</dbReference>
<dbReference type="Pfam" id="PF00076">
    <property type="entry name" value="RRM_1"/>
    <property type="match status" value="1"/>
</dbReference>
<dbReference type="GO" id="GO:0000974">
    <property type="term" value="C:Prp19 complex"/>
    <property type="evidence" value="ECO:0007669"/>
    <property type="project" value="TreeGrafter"/>
</dbReference>
<evidence type="ECO:0000256" key="2">
    <source>
        <dbReference type="ARBA" id="ARBA00007781"/>
    </source>
</evidence>
<keyword evidence="8 11" id="KW-0694">RNA-binding</keyword>
<evidence type="ECO:0000256" key="4">
    <source>
        <dbReference type="ARBA" id="ARBA00022723"/>
    </source>
</evidence>
<dbReference type="SUPFAM" id="SSF54928">
    <property type="entry name" value="RNA-binding domain, RBD"/>
    <property type="match status" value="1"/>
</dbReference>
<evidence type="ECO:0000256" key="10">
    <source>
        <dbReference type="ARBA" id="ARBA00023242"/>
    </source>
</evidence>
<comment type="subcellular location">
    <subcellularLocation>
        <location evidence="1">Nucleus</location>
    </subcellularLocation>
</comment>
<feature type="zinc finger region" description="C3H1-type" evidence="12">
    <location>
        <begin position="164"/>
        <end position="186"/>
    </location>
</feature>
<keyword evidence="3" id="KW-0507">mRNA processing</keyword>
<dbReference type="EMBL" id="LWCA01000743">
    <property type="protein sequence ID" value="OAF67110.1"/>
    <property type="molecule type" value="Genomic_DNA"/>
</dbReference>
<dbReference type="InterPro" id="IPR012677">
    <property type="entry name" value="Nucleotide-bd_a/b_plait_sf"/>
</dbReference>